<dbReference type="InterPro" id="IPR016718">
    <property type="entry name" value="rRNA_m1G-MeTrfase_A_prd"/>
</dbReference>
<evidence type="ECO:0000313" key="4">
    <source>
        <dbReference type="Proteomes" id="UP000618943"/>
    </source>
</evidence>
<accession>A0ABS1H5H3</accession>
<feature type="domain" description="Methyltransferase" evidence="1">
    <location>
        <begin position="97"/>
        <end position="207"/>
    </location>
</feature>
<name>A0ABS1H5H3_9BACL</name>
<dbReference type="Proteomes" id="UP000618943">
    <property type="component" value="Unassembled WGS sequence"/>
</dbReference>
<dbReference type="InterPro" id="IPR025714">
    <property type="entry name" value="Methyltranfer_dom"/>
</dbReference>
<feature type="domain" description="23S rRNA (guanine(745)-N(1))-methyltransferase N-terminal" evidence="2">
    <location>
        <begin position="20"/>
        <end position="56"/>
    </location>
</feature>
<dbReference type="GO" id="GO:0032259">
    <property type="term" value="P:methylation"/>
    <property type="evidence" value="ECO:0007669"/>
    <property type="project" value="UniProtKB-KW"/>
</dbReference>
<dbReference type="RefSeq" id="WP_200748482.1">
    <property type="nucleotide sequence ID" value="NZ_JAEOAH010000006.1"/>
</dbReference>
<evidence type="ECO:0000259" key="2">
    <source>
        <dbReference type="Pfam" id="PF21302"/>
    </source>
</evidence>
<dbReference type="EMBL" id="JAEOAH010000006">
    <property type="protein sequence ID" value="MBK3494663.1"/>
    <property type="molecule type" value="Genomic_DNA"/>
</dbReference>
<dbReference type="Pfam" id="PF13847">
    <property type="entry name" value="Methyltransf_31"/>
    <property type="match status" value="1"/>
</dbReference>
<evidence type="ECO:0000313" key="3">
    <source>
        <dbReference type="EMBL" id="MBK3494663.1"/>
    </source>
</evidence>
<proteinExistence type="predicted"/>
<keyword evidence="3" id="KW-0808">Transferase</keyword>
<protein>
    <submittedName>
        <fullName evidence="3">Methyltransferase domain-containing protein</fullName>
    </submittedName>
</protein>
<dbReference type="GO" id="GO:0008168">
    <property type="term" value="F:methyltransferase activity"/>
    <property type="evidence" value="ECO:0007669"/>
    <property type="project" value="UniProtKB-KW"/>
</dbReference>
<comment type="caution">
    <text evidence="3">The sequence shown here is derived from an EMBL/GenBank/DDBJ whole genome shotgun (WGS) entry which is preliminary data.</text>
</comment>
<keyword evidence="3" id="KW-0489">Methyltransferase</keyword>
<dbReference type="InterPro" id="IPR029063">
    <property type="entry name" value="SAM-dependent_MTases_sf"/>
</dbReference>
<evidence type="ECO:0000259" key="1">
    <source>
        <dbReference type="Pfam" id="PF13847"/>
    </source>
</evidence>
<dbReference type="PIRSF" id="PIRSF018249">
    <property type="entry name" value="MyrA_prd"/>
    <property type="match status" value="1"/>
</dbReference>
<reference evidence="3 4" key="1">
    <citation type="submission" date="2020-12" db="EMBL/GenBank/DDBJ databases">
        <title>YIM B01967 draft genome.</title>
        <authorList>
            <person name="Yan X."/>
        </authorList>
    </citation>
    <scope>NUCLEOTIDE SEQUENCE [LARGE SCALE GENOMIC DNA]</scope>
    <source>
        <strain evidence="3 4">YIM B01967</strain>
    </source>
</reference>
<dbReference type="Gene3D" id="3.40.50.150">
    <property type="entry name" value="Vaccinia Virus protein VP39"/>
    <property type="match status" value="1"/>
</dbReference>
<dbReference type="InterPro" id="IPR048647">
    <property type="entry name" value="RlmA_N"/>
</dbReference>
<gene>
    <name evidence="3" type="ORF">JFL43_07295</name>
</gene>
<sequence length="285" mass="31994">MALPRKVASANYMREREELFACPVCGSEMMVTEDCSIVCDNRHSFDIAKQGYVNFMTHAATSMYGKGLFEARKQVIESGLYAPMHTALCDLLKQMNTNVVVLDTGCGEGSHLASIKNEFQEQSDHSFVGVGIDIAKEGIIAAGRNYDDMIWCVGDLAKSPYQQTSFNAILNILSPANYTEFKRLLKPNGMVIKVVPQSGYLQQLRAMFFADSEKESYSNELTVERFKENFREVEIKRIAKTIAIDQELVPLLMHMTPMGWHQNNNDTAINLTEITIDLDILVGKI</sequence>
<dbReference type="Pfam" id="PF21302">
    <property type="entry name" value="Zn_ribbon_RlmA"/>
    <property type="match status" value="1"/>
</dbReference>
<keyword evidence="4" id="KW-1185">Reference proteome</keyword>
<dbReference type="SUPFAM" id="SSF53335">
    <property type="entry name" value="S-adenosyl-L-methionine-dependent methyltransferases"/>
    <property type="match status" value="1"/>
</dbReference>
<organism evidence="3 4">
    <name type="scientific">Viridibacillus soli</name>
    <dbReference type="NCBI Taxonomy" id="2798301"/>
    <lineage>
        <taxon>Bacteria</taxon>
        <taxon>Bacillati</taxon>
        <taxon>Bacillota</taxon>
        <taxon>Bacilli</taxon>
        <taxon>Bacillales</taxon>
        <taxon>Caryophanaceae</taxon>
        <taxon>Viridibacillus</taxon>
    </lineage>
</organism>